<proteinExistence type="predicted"/>
<protein>
    <submittedName>
        <fullName evidence="2">Uncharacterized protein</fullName>
    </submittedName>
</protein>
<dbReference type="GeneID" id="87617332"/>
<accession>A0A3S2X2S8</accession>
<keyword evidence="1" id="KW-0812">Transmembrane</keyword>
<dbReference type="AlphaFoldDB" id="A0A3S2X2S8"/>
<dbReference type="EMBL" id="RZTZ01000004">
    <property type="protein sequence ID" value="RVT62508.1"/>
    <property type="molecule type" value="Genomic_DNA"/>
</dbReference>
<feature type="transmembrane region" description="Helical" evidence="1">
    <location>
        <begin position="38"/>
        <end position="56"/>
    </location>
</feature>
<sequence length="80" mass="10012">MKQQKYITWKLILRLGTLAIILYWYRGEYNAHFKEVTMFHQILLYISYLAVIHLTLEIMKWKFWNNWFYEEVIKNKGIHE</sequence>
<keyword evidence="3" id="KW-1185">Reference proteome</keyword>
<evidence type="ECO:0000256" key="1">
    <source>
        <dbReference type="SAM" id="Phobius"/>
    </source>
</evidence>
<reference evidence="2 3" key="1">
    <citation type="submission" date="2019-01" db="EMBL/GenBank/DDBJ databases">
        <title>Bacillus sp. M5HDSG1-1, whole genome shotgun sequence.</title>
        <authorList>
            <person name="Tuo L."/>
        </authorList>
    </citation>
    <scope>NUCLEOTIDE SEQUENCE [LARGE SCALE GENOMIC DNA]</scope>
    <source>
        <strain evidence="2 3">M5HDSG1-1</strain>
    </source>
</reference>
<name>A0A3S2X2S8_9BACI</name>
<gene>
    <name evidence="2" type="ORF">EM808_11995</name>
</gene>
<evidence type="ECO:0000313" key="3">
    <source>
        <dbReference type="Proteomes" id="UP000288024"/>
    </source>
</evidence>
<dbReference type="Proteomes" id="UP000288024">
    <property type="component" value="Unassembled WGS sequence"/>
</dbReference>
<evidence type="ECO:0000313" key="2">
    <source>
        <dbReference type="EMBL" id="RVT62508.1"/>
    </source>
</evidence>
<organism evidence="2 3">
    <name type="scientific">Niallia taxi</name>
    <dbReference type="NCBI Taxonomy" id="2499688"/>
    <lineage>
        <taxon>Bacteria</taxon>
        <taxon>Bacillati</taxon>
        <taxon>Bacillota</taxon>
        <taxon>Bacilli</taxon>
        <taxon>Bacillales</taxon>
        <taxon>Bacillaceae</taxon>
        <taxon>Niallia</taxon>
    </lineage>
</organism>
<keyword evidence="1" id="KW-0472">Membrane</keyword>
<comment type="caution">
    <text evidence="2">The sequence shown here is derived from an EMBL/GenBank/DDBJ whole genome shotgun (WGS) entry which is preliminary data.</text>
</comment>
<keyword evidence="1" id="KW-1133">Transmembrane helix</keyword>
<dbReference type="RefSeq" id="WP_127738459.1">
    <property type="nucleotide sequence ID" value="NZ_CAJCKN010000022.1"/>
</dbReference>
<feature type="transmembrane region" description="Helical" evidence="1">
    <location>
        <begin position="7"/>
        <end position="26"/>
    </location>
</feature>